<dbReference type="GO" id="GO:0030322">
    <property type="term" value="P:stabilization of membrane potential"/>
    <property type="evidence" value="ECO:0007669"/>
    <property type="project" value="TreeGrafter"/>
</dbReference>
<feature type="compositionally biased region" description="Basic and acidic residues" evidence="9">
    <location>
        <begin position="199"/>
        <end position="208"/>
    </location>
</feature>
<feature type="domain" description="EF-hand" evidence="11">
    <location>
        <begin position="360"/>
        <end position="395"/>
    </location>
</feature>
<name>A0A8K1C5W0_PYTOL</name>
<dbReference type="PANTHER" id="PTHR11003:SF291">
    <property type="entry name" value="IP11374P"/>
    <property type="match status" value="1"/>
</dbReference>
<feature type="domain" description="EF-hand" evidence="11">
    <location>
        <begin position="321"/>
        <end position="356"/>
    </location>
</feature>
<dbReference type="GO" id="GO:0015271">
    <property type="term" value="F:outward rectifier potassium channel activity"/>
    <property type="evidence" value="ECO:0007669"/>
    <property type="project" value="TreeGrafter"/>
</dbReference>
<reference evidence="12" key="1">
    <citation type="submission" date="2019-03" db="EMBL/GenBank/DDBJ databases">
        <title>Long read genome sequence of the mycoparasitic Pythium oligandrum ATCC 38472 isolated from sugarbeet rhizosphere.</title>
        <authorList>
            <person name="Gaulin E."/>
        </authorList>
    </citation>
    <scope>NUCLEOTIDE SEQUENCE</scope>
    <source>
        <strain evidence="12">ATCC 38472_TT</strain>
    </source>
</reference>
<evidence type="ECO:0000256" key="4">
    <source>
        <dbReference type="ARBA" id="ARBA00022837"/>
    </source>
</evidence>
<feature type="region of interest" description="Disordered" evidence="9">
    <location>
        <begin position="196"/>
        <end position="218"/>
    </location>
</feature>
<keyword evidence="8" id="KW-0407">Ion channel</keyword>
<feature type="compositionally biased region" description="Low complexity" evidence="9">
    <location>
        <begin position="39"/>
        <end position="51"/>
    </location>
</feature>
<dbReference type="PANTHER" id="PTHR11003">
    <property type="entry name" value="POTASSIUM CHANNEL, SUBFAMILY K"/>
    <property type="match status" value="1"/>
</dbReference>
<dbReference type="GO" id="GO:0022841">
    <property type="term" value="F:potassium ion leak channel activity"/>
    <property type="evidence" value="ECO:0007669"/>
    <property type="project" value="TreeGrafter"/>
</dbReference>
<feature type="compositionally biased region" description="Polar residues" evidence="9">
    <location>
        <begin position="15"/>
        <end position="30"/>
    </location>
</feature>
<evidence type="ECO:0000256" key="7">
    <source>
        <dbReference type="ARBA" id="ARBA00023136"/>
    </source>
</evidence>
<dbReference type="InterPro" id="IPR018247">
    <property type="entry name" value="EF_Hand_1_Ca_BS"/>
</dbReference>
<accession>A0A8K1C5W0</accession>
<evidence type="ECO:0000256" key="9">
    <source>
        <dbReference type="SAM" id="MobiDB-lite"/>
    </source>
</evidence>
<feature type="transmembrane region" description="Helical" evidence="10">
    <location>
        <begin position="146"/>
        <end position="170"/>
    </location>
</feature>
<dbReference type="AlphaFoldDB" id="A0A8K1C5W0"/>
<evidence type="ECO:0000256" key="6">
    <source>
        <dbReference type="ARBA" id="ARBA00023065"/>
    </source>
</evidence>
<feature type="transmembrane region" description="Helical" evidence="10">
    <location>
        <begin position="237"/>
        <end position="258"/>
    </location>
</feature>
<evidence type="ECO:0000256" key="2">
    <source>
        <dbReference type="ARBA" id="ARBA00022448"/>
    </source>
</evidence>
<comment type="subcellular location">
    <subcellularLocation>
        <location evidence="1">Membrane</location>
        <topology evidence="1">Multi-pass membrane protein</topology>
    </subcellularLocation>
</comment>
<keyword evidence="5 10" id="KW-1133">Transmembrane helix</keyword>
<dbReference type="Pfam" id="PF07885">
    <property type="entry name" value="Ion_trans_2"/>
    <property type="match status" value="2"/>
</dbReference>
<keyword evidence="13" id="KW-1185">Reference proteome</keyword>
<feature type="region of interest" description="Disordered" evidence="9">
    <location>
        <begin position="1"/>
        <end position="68"/>
    </location>
</feature>
<dbReference type="EMBL" id="SPLM01000145">
    <property type="protein sequence ID" value="TMW56858.1"/>
    <property type="molecule type" value="Genomic_DNA"/>
</dbReference>
<dbReference type="InterPro" id="IPR013099">
    <property type="entry name" value="K_chnl_dom"/>
</dbReference>
<dbReference type="GO" id="GO:0005886">
    <property type="term" value="C:plasma membrane"/>
    <property type="evidence" value="ECO:0007669"/>
    <property type="project" value="TreeGrafter"/>
</dbReference>
<dbReference type="Proteomes" id="UP000794436">
    <property type="component" value="Unassembled WGS sequence"/>
</dbReference>
<dbReference type="Pfam" id="PF13202">
    <property type="entry name" value="EF-hand_5"/>
    <property type="match status" value="2"/>
</dbReference>
<keyword evidence="6" id="KW-0406">Ion transport</keyword>
<feature type="compositionally biased region" description="Basic and acidic residues" evidence="9">
    <location>
        <begin position="375"/>
        <end position="390"/>
    </location>
</feature>
<dbReference type="OrthoDB" id="415460at2759"/>
<protein>
    <recommendedName>
        <fullName evidence="11">EF-hand domain-containing protein</fullName>
    </recommendedName>
</protein>
<dbReference type="PROSITE" id="PS50222">
    <property type="entry name" value="EF_HAND_2"/>
    <property type="match status" value="2"/>
</dbReference>
<keyword evidence="7 10" id="KW-0472">Membrane</keyword>
<dbReference type="GO" id="GO:0005737">
    <property type="term" value="C:cytoplasm"/>
    <property type="evidence" value="ECO:0007669"/>
    <property type="project" value="UniProtKB-ARBA"/>
</dbReference>
<proteinExistence type="predicted"/>
<dbReference type="InterPro" id="IPR011992">
    <property type="entry name" value="EF-hand-dom_pair"/>
</dbReference>
<feature type="transmembrane region" description="Helical" evidence="10">
    <location>
        <begin position="291"/>
        <end position="312"/>
    </location>
</feature>
<evidence type="ECO:0000256" key="5">
    <source>
        <dbReference type="ARBA" id="ARBA00022989"/>
    </source>
</evidence>
<evidence type="ECO:0000256" key="1">
    <source>
        <dbReference type="ARBA" id="ARBA00004141"/>
    </source>
</evidence>
<evidence type="ECO:0000313" key="13">
    <source>
        <dbReference type="Proteomes" id="UP000794436"/>
    </source>
</evidence>
<feature type="transmembrane region" description="Helical" evidence="10">
    <location>
        <begin position="116"/>
        <end position="134"/>
    </location>
</feature>
<keyword evidence="2" id="KW-0813">Transport</keyword>
<dbReference type="SUPFAM" id="SSF47473">
    <property type="entry name" value="EF-hand"/>
    <property type="match status" value="1"/>
</dbReference>
<dbReference type="SUPFAM" id="SSF81324">
    <property type="entry name" value="Voltage-gated potassium channels"/>
    <property type="match status" value="2"/>
</dbReference>
<dbReference type="Gene3D" id="1.10.238.10">
    <property type="entry name" value="EF-hand"/>
    <property type="match status" value="1"/>
</dbReference>
<evidence type="ECO:0000256" key="10">
    <source>
        <dbReference type="SAM" id="Phobius"/>
    </source>
</evidence>
<dbReference type="PROSITE" id="PS00018">
    <property type="entry name" value="EF_HAND_1"/>
    <property type="match status" value="2"/>
</dbReference>
<feature type="transmembrane region" description="Helical" evidence="10">
    <location>
        <begin position="89"/>
        <end position="109"/>
    </location>
</feature>
<dbReference type="InterPro" id="IPR003280">
    <property type="entry name" value="2pore_dom_K_chnl"/>
</dbReference>
<evidence type="ECO:0000313" key="12">
    <source>
        <dbReference type="EMBL" id="TMW56858.1"/>
    </source>
</evidence>
<gene>
    <name evidence="12" type="ORF">Poli38472_006868</name>
</gene>
<comment type="caution">
    <text evidence="12">The sequence shown here is derived from an EMBL/GenBank/DDBJ whole genome shotgun (WGS) entry which is preliminary data.</text>
</comment>
<evidence type="ECO:0000259" key="11">
    <source>
        <dbReference type="PROSITE" id="PS50222"/>
    </source>
</evidence>
<dbReference type="PRINTS" id="PR01333">
    <property type="entry name" value="2POREKCHANEL"/>
</dbReference>
<organism evidence="12 13">
    <name type="scientific">Pythium oligandrum</name>
    <name type="common">Mycoparasitic fungus</name>
    <dbReference type="NCBI Taxonomy" id="41045"/>
    <lineage>
        <taxon>Eukaryota</taxon>
        <taxon>Sar</taxon>
        <taxon>Stramenopiles</taxon>
        <taxon>Oomycota</taxon>
        <taxon>Peronosporomycetes</taxon>
        <taxon>Pythiales</taxon>
        <taxon>Pythiaceae</taxon>
        <taxon>Pythium</taxon>
    </lineage>
</organism>
<keyword evidence="3 10" id="KW-0812">Transmembrane</keyword>
<evidence type="ECO:0000256" key="3">
    <source>
        <dbReference type="ARBA" id="ARBA00022692"/>
    </source>
</evidence>
<sequence>MDEVKTPGSVDADPVSTNMIQLTTPPSARSPSRFVLRKSSGSSSSSDSTGSPRKKTGFELPRIRGNRPQVPGVAQKTIVAEEKQSDGGYGNSFALFLVLSYIGVSILYYHFVENWSVVDCIYFAMVIVTTVGYGDVIPVKTAGKAFTIFFAFYGIATIGIALGRLANWFLSRQQEIAKQTTQRLLSHVDSAADSASITKGEDPVKTKENTVPVKTHHKPTHRRPRWVRALFSRSNRAIIGAMIPILISIGGGLILGAIEGWPILDCFYYAVITVTTVGFGDFSPKSEGGRIYAIFYLPLSVVSVAHGIGSIIEEIGKRKVMKSTISMKELLAMDSDGDGKVTKLEYLSYMLVKLGKADQSDIDGIIAQFHKLDKDGSGELDKEDLERLDRQLQQQQEQQDSVN</sequence>
<keyword evidence="4" id="KW-0106">Calcium</keyword>
<evidence type="ECO:0000256" key="8">
    <source>
        <dbReference type="ARBA" id="ARBA00023303"/>
    </source>
</evidence>
<dbReference type="CDD" id="cd00051">
    <property type="entry name" value="EFh"/>
    <property type="match status" value="1"/>
</dbReference>
<dbReference type="Gene3D" id="1.10.287.70">
    <property type="match status" value="2"/>
</dbReference>
<dbReference type="GO" id="GO:0005509">
    <property type="term" value="F:calcium ion binding"/>
    <property type="evidence" value="ECO:0007669"/>
    <property type="project" value="InterPro"/>
</dbReference>
<dbReference type="InterPro" id="IPR002048">
    <property type="entry name" value="EF_hand_dom"/>
</dbReference>
<feature type="region of interest" description="Disordered" evidence="9">
    <location>
        <begin position="375"/>
        <end position="403"/>
    </location>
</feature>
<feature type="compositionally biased region" description="Low complexity" evidence="9">
    <location>
        <begin position="391"/>
        <end position="403"/>
    </location>
</feature>